<accession>A0A532V1B5</accession>
<dbReference type="EMBL" id="NJBO01000015">
    <property type="protein sequence ID" value="TKJ40991.1"/>
    <property type="molecule type" value="Genomic_DNA"/>
</dbReference>
<proteinExistence type="predicted"/>
<evidence type="ECO:0000256" key="1">
    <source>
        <dbReference type="SAM" id="Phobius"/>
    </source>
</evidence>
<feature type="transmembrane region" description="Helical" evidence="1">
    <location>
        <begin position="21"/>
        <end position="43"/>
    </location>
</feature>
<evidence type="ECO:0008006" key="4">
    <source>
        <dbReference type="Google" id="ProtNLM"/>
    </source>
</evidence>
<reference evidence="2 3" key="1">
    <citation type="submission" date="2017-06" db="EMBL/GenBank/DDBJ databases">
        <title>Novel microbial phyla capable of carbon fixation and sulfur reduction in deep-sea sediments.</title>
        <authorList>
            <person name="Huang J."/>
            <person name="Baker B."/>
            <person name="Wang Y."/>
        </authorList>
    </citation>
    <scope>NUCLEOTIDE SEQUENCE [LARGE SCALE GENOMIC DNA]</scope>
    <source>
        <strain evidence="2">B3_TA06</strain>
    </source>
</reference>
<sequence>MKYCPNCKQLVEPKRNIRHGLHIFLSIITGGFWFLFVYLWVLLFGAKRCPLCNSKDLSPERAMPKP</sequence>
<name>A0A532V1B5_UNCT6</name>
<protein>
    <recommendedName>
        <fullName evidence="4">LITAF domain-containing protein</fullName>
    </recommendedName>
</protein>
<dbReference type="AlphaFoldDB" id="A0A532V1B5"/>
<organism evidence="2 3">
    <name type="scientific">candidate division TA06 bacterium B3_TA06</name>
    <dbReference type="NCBI Taxonomy" id="2012487"/>
    <lineage>
        <taxon>Bacteria</taxon>
        <taxon>Bacteria division TA06</taxon>
    </lineage>
</organism>
<gene>
    <name evidence="2" type="ORF">CEE36_08995</name>
</gene>
<keyword evidence="1" id="KW-1133">Transmembrane helix</keyword>
<keyword evidence="1" id="KW-0472">Membrane</keyword>
<comment type="caution">
    <text evidence="2">The sequence shown here is derived from an EMBL/GenBank/DDBJ whole genome shotgun (WGS) entry which is preliminary data.</text>
</comment>
<keyword evidence="1" id="KW-0812">Transmembrane</keyword>
<evidence type="ECO:0000313" key="3">
    <source>
        <dbReference type="Proteomes" id="UP000317778"/>
    </source>
</evidence>
<dbReference type="Proteomes" id="UP000317778">
    <property type="component" value="Unassembled WGS sequence"/>
</dbReference>
<evidence type="ECO:0000313" key="2">
    <source>
        <dbReference type="EMBL" id="TKJ40991.1"/>
    </source>
</evidence>